<proteinExistence type="predicted"/>
<dbReference type="AlphaFoldDB" id="A0AAW9VA58"/>
<dbReference type="Proteomes" id="UP000449944">
    <property type="component" value="Unassembled WGS sequence"/>
</dbReference>
<dbReference type="EMBL" id="WLUB01000030">
    <property type="protein sequence ID" value="MTC34699.1"/>
    <property type="molecule type" value="Genomic_DNA"/>
</dbReference>
<dbReference type="InterPro" id="IPR007540">
    <property type="entry name" value="Fimbrial_CS1-type"/>
</dbReference>
<evidence type="ECO:0000313" key="2">
    <source>
        <dbReference type="EMBL" id="MTC34699.1"/>
    </source>
</evidence>
<evidence type="ECO:0000313" key="3">
    <source>
        <dbReference type="Proteomes" id="UP000449944"/>
    </source>
</evidence>
<gene>
    <name evidence="2" type="ORF">GKR67_08745</name>
</gene>
<accession>A0AAW9VA58</accession>
<keyword evidence="1" id="KW-0732">Signal</keyword>
<dbReference type="Pfam" id="PF04449">
    <property type="entry name" value="Fimbrial_CS1"/>
    <property type="match status" value="1"/>
</dbReference>
<protein>
    <submittedName>
        <fullName evidence="2">Adhesin</fullName>
    </submittedName>
</protein>
<reference evidence="2 3" key="1">
    <citation type="submission" date="2019-10" db="EMBL/GenBank/DDBJ databases">
        <title>Comparative genomic analysis of Providencia.</title>
        <authorList>
            <person name="Yuan C."/>
            <person name="Wei Y."/>
            <person name="Yin Z."/>
        </authorList>
    </citation>
    <scope>NUCLEOTIDE SEQUENCE [LARGE SCALE GENOMIC DNA]</scope>
    <source>
        <strain evidence="3">wls1934</strain>
    </source>
</reference>
<dbReference type="Gene3D" id="2.60.40.2040">
    <property type="entry name" value="CFA/I fimbrial subunit E, pilin domain"/>
    <property type="match status" value="1"/>
</dbReference>
<organism evidence="2 3">
    <name type="scientific">Providencia alcalifaciens</name>
    <dbReference type="NCBI Taxonomy" id="126385"/>
    <lineage>
        <taxon>Bacteria</taxon>
        <taxon>Pseudomonadati</taxon>
        <taxon>Pseudomonadota</taxon>
        <taxon>Gammaproteobacteria</taxon>
        <taxon>Enterobacterales</taxon>
        <taxon>Morganellaceae</taxon>
        <taxon>Providencia</taxon>
    </lineage>
</organism>
<evidence type="ECO:0000256" key="1">
    <source>
        <dbReference type="SAM" id="SignalP"/>
    </source>
</evidence>
<feature type="chain" id="PRO_5043578283" evidence="1">
    <location>
        <begin position="24"/>
        <end position="174"/>
    </location>
</feature>
<name>A0AAW9VA58_9GAMM</name>
<sequence length="174" mass="18303">MLKKSLSVVFMSCAVLGSIGAHAADEQRYAIDLTATIPTEAFQVIPVESGWVNQTQEMVYDLGTSKLQDFSKQFQYKNTSGGIQATLTNTDSTGKAILSNGTDTIPLAVTFNGVALSNAAATVVNAADAKTGGRTNLRITQQDDKPLAVTGSFTGQVAMVFEPVVEVPAAPETK</sequence>
<comment type="caution">
    <text evidence="2">The sequence shown here is derived from an EMBL/GenBank/DDBJ whole genome shotgun (WGS) entry which is preliminary data.</text>
</comment>
<feature type="signal peptide" evidence="1">
    <location>
        <begin position="1"/>
        <end position="23"/>
    </location>
</feature>
<dbReference type="GO" id="GO:0009289">
    <property type="term" value="C:pilus"/>
    <property type="evidence" value="ECO:0007669"/>
    <property type="project" value="InterPro"/>
</dbReference>